<keyword evidence="5 6" id="KW-0472">Membrane</keyword>
<dbReference type="PANTHER" id="PTHR35007:SF4">
    <property type="entry name" value="CONSERVED TRANSMEMBRANE PROTEIN-RELATED"/>
    <property type="match status" value="1"/>
</dbReference>
<feature type="transmembrane region" description="Helical" evidence="6">
    <location>
        <begin position="284"/>
        <end position="307"/>
    </location>
</feature>
<dbReference type="PANTHER" id="PTHR35007">
    <property type="entry name" value="INTEGRAL MEMBRANE PROTEIN-RELATED"/>
    <property type="match status" value="1"/>
</dbReference>
<proteinExistence type="predicted"/>
<feature type="transmembrane region" description="Helical" evidence="6">
    <location>
        <begin position="6"/>
        <end position="22"/>
    </location>
</feature>
<gene>
    <name evidence="8" type="ORF">FDG2_1680</name>
</gene>
<feature type="transmembrane region" description="Helical" evidence="6">
    <location>
        <begin position="137"/>
        <end position="159"/>
    </location>
</feature>
<accession>A0A1C3NW27</accession>
<evidence type="ECO:0000256" key="2">
    <source>
        <dbReference type="ARBA" id="ARBA00022475"/>
    </source>
</evidence>
<dbReference type="EMBL" id="FLUV01000704">
    <property type="protein sequence ID" value="SBW20400.1"/>
    <property type="molecule type" value="Genomic_DNA"/>
</dbReference>
<evidence type="ECO:0000313" key="8">
    <source>
        <dbReference type="EMBL" id="SBW20400.1"/>
    </source>
</evidence>
<dbReference type="Proteomes" id="UP000199013">
    <property type="component" value="Unassembled WGS sequence"/>
</dbReference>
<feature type="transmembrane region" description="Helical" evidence="6">
    <location>
        <begin position="111"/>
        <end position="131"/>
    </location>
</feature>
<evidence type="ECO:0000256" key="5">
    <source>
        <dbReference type="ARBA" id="ARBA00023136"/>
    </source>
</evidence>
<sequence>MSPAATGALIGLLTGVGLVIVVRRSPIVRRIRLADRMDPYLRDTPLQSRLLADRPRTTMSSRSGLEELLRPFVHDTARRLDRFLGGRAALARRLTQAGGRTSIEEFRIHQVICAAVGALLGAFLLLVRAITGVGPPPIVGVAMVVAGVAGGIVARDWWLTRAIREREERILIEFPTVAELLALAVTAGESPIGALERVSRLSHGELGHELRLALADARAGATLVQALEGMATRTTVPSLARFVDGMAVAIERGTPLAEVLRAQAVDVREAGKRQLLEAGGRKEIAMMVPVVFFVLPTTVIFAFYPALVSLSFSAQ</sequence>
<evidence type="ECO:0000256" key="6">
    <source>
        <dbReference type="SAM" id="Phobius"/>
    </source>
</evidence>
<keyword evidence="9" id="KW-1185">Reference proteome</keyword>
<comment type="subcellular location">
    <subcellularLocation>
        <location evidence="1">Cell membrane</location>
        <topology evidence="1">Multi-pass membrane protein</topology>
    </subcellularLocation>
</comment>
<dbReference type="AlphaFoldDB" id="A0A1C3NW27"/>
<evidence type="ECO:0000313" key="9">
    <source>
        <dbReference type="Proteomes" id="UP000199013"/>
    </source>
</evidence>
<name>A0A1C3NW27_9ACTN</name>
<keyword evidence="2" id="KW-1003">Cell membrane</keyword>
<reference evidence="9" key="1">
    <citation type="submission" date="2016-02" db="EMBL/GenBank/DDBJ databases">
        <authorList>
            <person name="Wibberg D."/>
        </authorList>
    </citation>
    <scope>NUCLEOTIDE SEQUENCE [LARGE SCALE GENOMIC DNA]</scope>
</reference>
<keyword evidence="4 6" id="KW-1133">Transmembrane helix</keyword>
<evidence type="ECO:0000259" key="7">
    <source>
        <dbReference type="Pfam" id="PF00482"/>
    </source>
</evidence>
<dbReference type="Pfam" id="PF00482">
    <property type="entry name" value="T2SSF"/>
    <property type="match status" value="1"/>
</dbReference>
<organism evidence="8 9">
    <name type="scientific">Candidatus Protofrankia californiensis</name>
    <dbReference type="NCBI Taxonomy" id="1839754"/>
    <lineage>
        <taxon>Bacteria</taxon>
        <taxon>Bacillati</taxon>
        <taxon>Actinomycetota</taxon>
        <taxon>Actinomycetes</taxon>
        <taxon>Frankiales</taxon>
        <taxon>Frankiaceae</taxon>
        <taxon>Protofrankia</taxon>
    </lineage>
</organism>
<evidence type="ECO:0000256" key="1">
    <source>
        <dbReference type="ARBA" id="ARBA00004651"/>
    </source>
</evidence>
<keyword evidence="3 6" id="KW-0812">Transmembrane</keyword>
<dbReference type="InterPro" id="IPR018076">
    <property type="entry name" value="T2SS_GspF_dom"/>
</dbReference>
<protein>
    <submittedName>
        <fullName evidence="8">Type II secretion system F domain-containing protein</fullName>
    </submittedName>
</protein>
<evidence type="ECO:0000256" key="3">
    <source>
        <dbReference type="ARBA" id="ARBA00022692"/>
    </source>
</evidence>
<dbReference type="GO" id="GO:0005886">
    <property type="term" value="C:plasma membrane"/>
    <property type="evidence" value="ECO:0007669"/>
    <property type="project" value="UniProtKB-SubCell"/>
</dbReference>
<feature type="domain" description="Type II secretion system protein GspF" evidence="7">
    <location>
        <begin position="179"/>
        <end position="301"/>
    </location>
</feature>
<evidence type="ECO:0000256" key="4">
    <source>
        <dbReference type="ARBA" id="ARBA00022989"/>
    </source>
</evidence>